<proteinExistence type="inferred from homology"/>
<keyword evidence="6 10" id="KW-1133">Transmembrane helix</keyword>
<dbReference type="InterPro" id="IPR044751">
    <property type="entry name" value="Ion_transp-like_CBS"/>
</dbReference>
<feature type="domain" description="CBS" evidence="12">
    <location>
        <begin position="282"/>
        <end position="339"/>
    </location>
</feature>
<evidence type="ECO:0000259" key="13">
    <source>
        <dbReference type="PROSITE" id="PS51846"/>
    </source>
</evidence>
<keyword evidence="5" id="KW-0677">Repeat</keyword>
<evidence type="ECO:0000256" key="8">
    <source>
        <dbReference type="ARBA" id="ARBA00023136"/>
    </source>
</evidence>
<dbReference type="InterPro" id="IPR000644">
    <property type="entry name" value="CBS_dom"/>
</dbReference>
<dbReference type="GO" id="GO:0005886">
    <property type="term" value="C:plasma membrane"/>
    <property type="evidence" value="ECO:0007669"/>
    <property type="project" value="UniProtKB-SubCell"/>
</dbReference>
<dbReference type="Proteomes" id="UP000294650">
    <property type="component" value="Unassembled WGS sequence"/>
</dbReference>
<evidence type="ECO:0000313" key="14">
    <source>
        <dbReference type="EMBL" id="TCT22665.1"/>
    </source>
</evidence>
<dbReference type="Pfam" id="PF03471">
    <property type="entry name" value="CorC_HlyC"/>
    <property type="match status" value="1"/>
</dbReference>
<evidence type="ECO:0000256" key="6">
    <source>
        <dbReference type="ARBA" id="ARBA00022989"/>
    </source>
</evidence>
<feature type="domain" description="CBS" evidence="12">
    <location>
        <begin position="219"/>
        <end position="278"/>
    </location>
</feature>
<evidence type="ECO:0000259" key="12">
    <source>
        <dbReference type="PROSITE" id="PS51371"/>
    </source>
</evidence>
<evidence type="ECO:0000256" key="11">
    <source>
        <dbReference type="SAM" id="Phobius"/>
    </source>
</evidence>
<evidence type="ECO:0000256" key="10">
    <source>
        <dbReference type="PROSITE-ProRule" id="PRU01193"/>
    </source>
</evidence>
<comment type="subcellular location">
    <subcellularLocation>
        <location evidence="1">Cell membrane</location>
        <topology evidence="1">Multi-pass membrane protein</topology>
    </subcellularLocation>
</comment>
<dbReference type="Gene3D" id="3.10.580.10">
    <property type="entry name" value="CBS-domain"/>
    <property type="match status" value="1"/>
</dbReference>
<evidence type="ECO:0000256" key="5">
    <source>
        <dbReference type="ARBA" id="ARBA00022737"/>
    </source>
</evidence>
<dbReference type="Gene3D" id="3.30.465.10">
    <property type="match status" value="1"/>
</dbReference>
<keyword evidence="7 9" id="KW-0129">CBS domain</keyword>
<accession>A0A4R3N1G1</accession>
<dbReference type="GO" id="GO:0050660">
    <property type="term" value="F:flavin adenine dinucleotide binding"/>
    <property type="evidence" value="ECO:0007669"/>
    <property type="project" value="InterPro"/>
</dbReference>
<organism evidence="14 15">
    <name type="scientific">Melghiribacillus thermohalophilus</name>
    <dbReference type="NCBI Taxonomy" id="1324956"/>
    <lineage>
        <taxon>Bacteria</taxon>
        <taxon>Bacillati</taxon>
        <taxon>Bacillota</taxon>
        <taxon>Bacilli</taxon>
        <taxon>Bacillales</taxon>
        <taxon>Bacillaceae</taxon>
        <taxon>Melghiribacillus</taxon>
    </lineage>
</organism>
<dbReference type="InterPro" id="IPR046342">
    <property type="entry name" value="CBS_dom_sf"/>
</dbReference>
<dbReference type="InterPro" id="IPR051676">
    <property type="entry name" value="UPF0053_domain"/>
</dbReference>
<dbReference type="InterPro" id="IPR002550">
    <property type="entry name" value="CNNM"/>
</dbReference>
<dbReference type="InterPro" id="IPR016169">
    <property type="entry name" value="FAD-bd_PCMH_sub2"/>
</dbReference>
<dbReference type="FunFam" id="3.10.580.10:FF:000002">
    <property type="entry name" value="Magnesium/cobalt efflux protein CorC"/>
    <property type="match status" value="1"/>
</dbReference>
<dbReference type="AlphaFoldDB" id="A0A4R3N1G1"/>
<dbReference type="PROSITE" id="PS51371">
    <property type="entry name" value="CBS"/>
    <property type="match status" value="2"/>
</dbReference>
<dbReference type="SUPFAM" id="SSF56176">
    <property type="entry name" value="FAD-binding/transporter-associated domain-like"/>
    <property type="match status" value="1"/>
</dbReference>
<dbReference type="PANTHER" id="PTHR43099:SF2">
    <property type="entry name" value="UPF0053 PROTEIN YRKA"/>
    <property type="match status" value="1"/>
</dbReference>
<feature type="transmembrane region" description="Helical" evidence="11">
    <location>
        <begin position="57"/>
        <end position="76"/>
    </location>
</feature>
<dbReference type="PROSITE" id="PS51846">
    <property type="entry name" value="CNNM"/>
    <property type="match status" value="1"/>
</dbReference>
<keyword evidence="4 10" id="KW-0812">Transmembrane</keyword>
<keyword evidence="15" id="KW-1185">Reference proteome</keyword>
<evidence type="ECO:0000313" key="15">
    <source>
        <dbReference type="Proteomes" id="UP000294650"/>
    </source>
</evidence>
<evidence type="ECO:0000256" key="2">
    <source>
        <dbReference type="ARBA" id="ARBA00006337"/>
    </source>
</evidence>
<sequence>MVIKLVIVALLIVLTAFFVASEFAIVKVRKSQLEARAGDGVQSAKLALKITNQLDDYLSACQLGITVTALGLGWLGEPTVDRLLYPLFAMFKLPEAVTHTVSFVIAFSIVTFLHVVLGELAPKTIAIQKAEEITLLVARPLYWFHRIMYPFIWSLNGAGNLIVRLLGFKTVSEQEEAHSEEELRYILSESYQKGEINKSEYQYVDRIFEFDNRTAKEIMIPRTDMEVIDMNEPVQKILHQVKDSRYTRYPVIDGDKDHVIGMIHIKELFYEDWDKLDSLKPFVRPIIKVFENIPIHDLLLRLQKDRTHLAVLIDEYGGTSGLVTVEDILEEIVGEIRDEFDHEEELPYKKIKEGHYIVQGKIPIQEIDELLGIELEDDDIDTLSGWIFTKNMDAGEETVIYSHGYAFKVLEKEEGYIKKVEVTKA</sequence>
<reference evidence="14 15" key="1">
    <citation type="submission" date="2019-03" db="EMBL/GenBank/DDBJ databases">
        <title>Genomic Encyclopedia of Type Strains, Phase IV (KMG-IV): sequencing the most valuable type-strain genomes for metagenomic binning, comparative biology and taxonomic classification.</title>
        <authorList>
            <person name="Goeker M."/>
        </authorList>
    </citation>
    <scope>NUCLEOTIDE SEQUENCE [LARGE SCALE GENOMIC DNA]</scope>
    <source>
        <strain evidence="14 15">DSM 25894</strain>
    </source>
</reference>
<evidence type="ECO:0000256" key="1">
    <source>
        <dbReference type="ARBA" id="ARBA00004651"/>
    </source>
</evidence>
<feature type="domain" description="CNNM transmembrane" evidence="13">
    <location>
        <begin position="1"/>
        <end position="200"/>
    </location>
</feature>
<dbReference type="PANTHER" id="PTHR43099">
    <property type="entry name" value="UPF0053 PROTEIN YRKA"/>
    <property type="match status" value="1"/>
</dbReference>
<dbReference type="CDD" id="cd04590">
    <property type="entry name" value="CBS_pair_CorC_HlyC_assoc"/>
    <property type="match status" value="1"/>
</dbReference>
<evidence type="ECO:0000256" key="4">
    <source>
        <dbReference type="ARBA" id="ARBA00022692"/>
    </source>
</evidence>
<name>A0A4R3N1G1_9BACI</name>
<keyword evidence="8 10" id="KW-0472">Membrane</keyword>
<dbReference type="OrthoDB" id="9798188at2"/>
<dbReference type="RefSeq" id="WP_132371660.1">
    <property type="nucleotide sequence ID" value="NZ_SMAN01000008.1"/>
</dbReference>
<evidence type="ECO:0000256" key="3">
    <source>
        <dbReference type="ARBA" id="ARBA00022475"/>
    </source>
</evidence>
<feature type="transmembrane region" description="Helical" evidence="11">
    <location>
        <begin position="6"/>
        <end position="26"/>
    </location>
</feature>
<dbReference type="InterPro" id="IPR036318">
    <property type="entry name" value="FAD-bd_PCMH-like_sf"/>
</dbReference>
<dbReference type="Pfam" id="PF00571">
    <property type="entry name" value="CBS"/>
    <property type="match status" value="2"/>
</dbReference>
<dbReference type="EMBL" id="SMAN01000008">
    <property type="protein sequence ID" value="TCT22665.1"/>
    <property type="molecule type" value="Genomic_DNA"/>
</dbReference>
<evidence type="ECO:0000256" key="7">
    <source>
        <dbReference type="ARBA" id="ARBA00023122"/>
    </source>
</evidence>
<protein>
    <submittedName>
        <fullName evidence="14">CBS domain containing-hemolysin-like protein</fullName>
    </submittedName>
</protein>
<keyword evidence="3" id="KW-1003">Cell membrane</keyword>
<comment type="caution">
    <text evidence="14">The sequence shown here is derived from an EMBL/GenBank/DDBJ whole genome shotgun (WGS) entry which is preliminary data.</text>
</comment>
<dbReference type="InterPro" id="IPR005170">
    <property type="entry name" value="Transptr-assoc_dom"/>
</dbReference>
<dbReference type="SUPFAM" id="SSF54631">
    <property type="entry name" value="CBS-domain pair"/>
    <property type="match status" value="1"/>
</dbReference>
<dbReference type="SMART" id="SM01091">
    <property type="entry name" value="CorC_HlyC"/>
    <property type="match status" value="1"/>
</dbReference>
<feature type="transmembrane region" description="Helical" evidence="11">
    <location>
        <begin position="96"/>
        <end position="117"/>
    </location>
</feature>
<comment type="similarity">
    <text evidence="2">Belongs to the UPF0053 family.</text>
</comment>
<gene>
    <name evidence="14" type="ORF">EDD68_10885</name>
</gene>
<evidence type="ECO:0000256" key="9">
    <source>
        <dbReference type="PROSITE-ProRule" id="PRU00703"/>
    </source>
</evidence>
<dbReference type="Pfam" id="PF01595">
    <property type="entry name" value="CNNM"/>
    <property type="match status" value="1"/>
</dbReference>